<keyword evidence="1" id="KW-0812">Transmembrane</keyword>
<accession>A0A6I4T7P0</accession>
<gene>
    <name evidence="2" type="ORF">GRI91_10935</name>
</gene>
<evidence type="ECO:0000313" key="2">
    <source>
        <dbReference type="EMBL" id="MXO66272.1"/>
    </source>
</evidence>
<proteinExistence type="predicted"/>
<dbReference type="Proteomes" id="UP000438476">
    <property type="component" value="Unassembled WGS sequence"/>
</dbReference>
<dbReference type="AlphaFoldDB" id="A0A6I4T7P0"/>
<reference evidence="2 3" key="1">
    <citation type="submission" date="2019-12" db="EMBL/GenBank/DDBJ databases">
        <title>Genomic-based taxomic classification of the family Erythrobacteraceae.</title>
        <authorList>
            <person name="Xu L."/>
        </authorList>
    </citation>
    <scope>NUCLEOTIDE SEQUENCE [LARGE SCALE GENOMIC DNA]</scope>
    <source>
        <strain evidence="2 3">LMG 29518</strain>
    </source>
</reference>
<dbReference type="RefSeq" id="WP_160736697.1">
    <property type="nucleotide sequence ID" value="NZ_WTYT01000004.1"/>
</dbReference>
<feature type="transmembrane region" description="Helical" evidence="1">
    <location>
        <begin position="40"/>
        <end position="61"/>
    </location>
</feature>
<comment type="caution">
    <text evidence="2">The sequence shown here is derived from an EMBL/GenBank/DDBJ whole genome shotgun (WGS) entry which is preliminary data.</text>
</comment>
<protein>
    <submittedName>
        <fullName evidence="2">Uncharacterized protein</fullName>
    </submittedName>
</protein>
<organism evidence="2 3">
    <name type="scientific">Altericroceibacterium endophyticum</name>
    <dbReference type="NCBI Taxonomy" id="1808508"/>
    <lineage>
        <taxon>Bacteria</taxon>
        <taxon>Pseudomonadati</taxon>
        <taxon>Pseudomonadota</taxon>
        <taxon>Alphaproteobacteria</taxon>
        <taxon>Sphingomonadales</taxon>
        <taxon>Erythrobacteraceae</taxon>
        <taxon>Altericroceibacterium</taxon>
    </lineage>
</organism>
<name>A0A6I4T7P0_9SPHN</name>
<keyword evidence="3" id="KW-1185">Reference proteome</keyword>
<keyword evidence="1" id="KW-0472">Membrane</keyword>
<dbReference type="EMBL" id="WTYT01000004">
    <property type="protein sequence ID" value="MXO66272.1"/>
    <property type="molecule type" value="Genomic_DNA"/>
</dbReference>
<evidence type="ECO:0000313" key="3">
    <source>
        <dbReference type="Proteomes" id="UP000438476"/>
    </source>
</evidence>
<keyword evidence="1" id="KW-1133">Transmembrane helix</keyword>
<evidence type="ECO:0000256" key="1">
    <source>
        <dbReference type="SAM" id="Phobius"/>
    </source>
</evidence>
<sequence length="69" mass="7705">MNALRHDFPILDSEPVDPEIAELQRQLAVSKRWARLLERASLGMALAMLAVTLPIIIWNIYRGFSAGAS</sequence>